<proteinExistence type="predicted"/>
<dbReference type="Proteomes" id="UP000216339">
    <property type="component" value="Unassembled WGS sequence"/>
</dbReference>
<dbReference type="RefSeq" id="WP_095509588.1">
    <property type="nucleotide sequence ID" value="NZ_MQWD01000001.1"/>
</dbReference>
<dbReference type="AlphaFoldDB" id="A0A271IZ15"/>
<comment type="caution">
    <text evidence="2">The sequence shown here is derived from an EMBL/GenBank/DDBJ whole genome shotgun (WGS) entry which is preliminary data.</text>
</comment>
<accession>A0A271IZ15</accession>
<feature type="region of interest" description="Disordered" evidence="1">
    <location>
        <begin position="51"/>
        <end position="70"/>
    </location>
</feature>
<name>A0A271IZ15_9BACT</name>
<protein>
    <submittedName>
        <fullName evidence="2">Uncharacterized protein</fullName>
    </submittedName>
</protein>
<sequence>MSPSLEDAVERFVRYPDTLRPEEREAIARLIEEDVTARELAAFYTAFYADLDGVPDGHGPTGPGEGPTPG</sequence>
<evidence type="ECO:0000313" key="3">
    <source>
        <dbReference type="Proteomes" id="UP000216339"/>
    </source>
</evidence>
<evidence type="ECO:0000256" key="1">
    <source>
        <dbReference type="SAM" id="MobiDB-lite"/>
    </source>
</evidence>
<gene>
    <name evidence="2" type="ORF">BSZ37_05570</name>
</gene>
<reference evidence="2 3" key="1">
    <citation type="submission" date="2016-11" db="EMBL/GenBank/DDBJ databases">
        <title>Study of marine rhodopsin-containing bacteria.</title>
        <authorList>
            <person name="Yoshizawa S."/>
            <person name="Kumagai Y."/>
            <person name="Kogure K."/>
        </authorList>
    </citation>
    <scope>NUCLEOTIDE SEQUENCE [LARGE SCALE GENOMIC DNA]</scope>
    <source>
        <strain evidence="2 3">SAORIC-28</strain>
    </source>
</reference>
<dbReference type="EMBL" id="MQWD01000001">
    <property type="protein sequence ID" value="PAP75945.1"/>
    <property type="molecule type" value="Genomic_DNA"/>
</dbReference>
<evidence type="ECO:0000313" key="2">
    <source>
        <dbReference type="EMBL" id="PAP75945.1"/>
    </source>
</evidence>
<keyword evidence="3" id="KW-1185">Reference proteome</keyword>
<feature type="compositionally biased region" description="Gly residues" evidence="1">
    <location>
        <begin position="59"/>
        <end position="70"/>
    </location>
</feature>
<organism evidence="2 3">
    <name type="scientific">Rubrivirga marina</name>
    <dbReference type="NCBI Taxonomy" id="1196024"/>
    <lineage>
        <taxon>Bacteria</taxon>
        <taxon>Pseudomonadati</taxon>
        <taxon>Rhodothermota</taxon>
        <taxon>Rhodothermia</taxon>
        <taxon>Rhodothermales</taxon>
        <taxon>Rubricoccaceae</taxon>
        <taxon>Rubrivirga</taxon>
    </lineage>
</organism>